<dbReference type="Gramene" id="rna-AYBTSS11_LOCUS659">
    <property type="protein sequence ID" value="CAJ1801737.1"/>
    <property type="gene ID" value="gene-AYBTSS11_LOCUS659"/>
</dbReference>
<protein>
    <submittedName>
        <fullName evidence="2">Uncharacterized protein</fullName>
    </submittedName>
</protein>
<evidence type="ECO:0000313" key="2">
    <source>
        <dbReference type="EMBL" id="CAJ1801737.1"/>
    </source>
</evidence>
<name>A0AA86V8I9_9FABA</name>
<organism evidence="2 3">
    <name type="scientific">Sphenostylis stenocarpa</name>
    <dbReference type="NCBI Taxonomy" id="92480"/>
    <lineage>
        <taxon>Eukaryota</taxon>
        <taxon>Viridiplantae</taxon>
        <taxon>Streptophyta</taxon>
        <taxon>Embryophyta</taxon>
        <taxon>Tracheophyta</taxon>
        <taxon>Spermatophyta</taxon>
        <taxon>Magnoliopsida</taxon>
        <taxon>eudicotyledons</taxon>
        <taxon>Gunneridae</taxon>
        <taxon>Pentapetalae</taxon>
        <taxon>rosids</taxon>
        <taxon>fabids</taxon>
        <taxon>Fabales</taxon>
        <taxon>Fabaceae</taxon>
        <taxon>Papilionoideae</taxon>
        <taxon>50 kb inversion clade</taxon>
        <taxon>NPAAA clade</taxon>
        <taxon>indigoferoid/millettioid clade</taxon>
        <taxon>Phaseoleae</taxon>
        <taxon>Sphenostylis</taxon>
    </lineage>
</organism>
<keyword evidence="3" id="KW-1185">Reference proteome</keyword>
<feature type="compositionally biased region" description="Low complexity" evidence="1">
    <location>
        <begin position="135"/>
        <end position="144"/>
    </location>
</feature>
<feature type="region of interest" description="Disordered" evidence="1">
    <location>
        <begin position="1"/>
        <end position="24"/>
    </location>
</feature>
<reference evidence="2" key="1">
    <citation type="submission" date="2023-10" db="EMBL/GenBank/DDBJ databases">
        <authorList>
            <person name="Domelevo Entfellner J.-B."/>
        </authorList>
    </citation>
    <scope>NUCLEOTIDE SEQUENCE</scope>
</reference>
<feature type="compositionally biased region" description="Basic and acidic residues" evidence="1">
    <location>
        <begin position="146"/>
        <end position="156"/>
    </location>
</feature>
<dbReference type="AlphaFoldDB" id="A0AA86V8I9"/>
<evidence type="ECO:0000256" key="1">
    <source>
        <dbReference type="SAM" id="MobiDB-lite"/>
    </source>
</evidence>
<sequence>MDSTFTQQEVREQKQTQQQHQKHCAPLVRLRRSTNPNPFSILVFWVSKSLRSLCFRVQLSQGFCLRRIQYHGMVINTSVLYASSSSSAFVEGKAAAMESLSLAEKSEVIEESRGSENGGKRETFADLIDEKGRESSFSSDFLSSETTHEDHSRSSTEDSSSPPSVGWKVQEIATSDCASPHGSEYGDKKHLVLENKAFKKQVSALPGIQREFYAQSLLICVKCTLGLSRSG</sequence>
<proteinExistence type="predicted"/>
<accession>A0AA86V8I9</accession>
<feature type="region of interest" description="Disordered" evidence="1">
    <location>
        <begin position="135"/>
        <end position="166"/>
    </location>
</feature>
<dbReference type="Proteomes" id="UP001189624">
    <property type="component" value="Chromosome 1"/>
</dbReference>
<gene>
    <name evidence="2" type="ORF">AYBTSS11_LOCUS659</name>
</gene>
<evidence type="ECO:0000313" key="3">
    <source>
        <dbReference type="Proteomes" id="UP001189624"/>
    </source>
</evidence>
<dbReference type="EMBL" id="OY731398">
    <property type="protein sequence ID" value="CAJ1801737.1"/>
    <property type="molecule type" value="Genomic_DNA"/>
</dbReference>